<reference evidence="2 3" key="1">
    <citation type="journal article" date="2016" name="Genome Announc.">
        <title>Complete Genome Sequences of Aerococcus christensenii CCUG 28831T, Aerococcus sanguinicola CCUG 43001T, Aerococcus urinae CCUG 36881T, Aerococcus urinaeequi CCUG 28094T, Aerococcus urinaehominis CCUG 42038 BT, and Aerococcus viridans CCUG 4311T.</title>
        <authorList>
            <person name="Carkaci D."/>
            <person name="Dargis R."/>
            <person name="Nielsen X.C."/>
            <person name="Skovgaard O."/>
            <person name="Fuursted K."/>
            <person name="Christensen J.J."/>
        </authorList>
    </citation>
    <scope>NUCLEOTIDE SEQUENCE [LARGE SCALE GENOMIC DNA]</scope>
    <source>
        <strain evidence="2 3">CCUG4311</strain>
    </source>
</reference>
<protein>
    <recommendedName>
        <fullName evidence="1">Replication initiation protein-like C-terminal domain-containing protein</fullName>
    </recommendedName>
</protein>
<sequence length="154" mass="18759">MQQNPPTKSTNFYGVDGKVETKYFGSRRSDRYIRIYNKKQQLLDVFENQIADKDYWRIEFELKHSRTEEWKNCVEDIHILQPDWSTLDKVDDQMKIYALINQPNFWGKISRNSKYKYKNMIKNISPINLGNQLREQFKAEENRLEYELNFWLGY</sequence>
<accession>A0AAU8U5U4</accession>
<dbReference type="Pfam" id="PF02486">
    <property type="entry name" value="Rep_trans"/>
    <property type="match status" value="1"/>
</dbReference>
<feature type="domain" description="Replication initiation protein-like C-terminal" evidence="1">
    <location>
        <begin position="18"/>
        <end position="68"/>
    </location>
</feature>
<gene>
    <name evidence="2" type="ORF">AWM76_07670</name>
</gene>
<organism evidence="2 3">
    <name type="scientific">Aerococcus viridans</name>
    <dbReference type="NCBI Taxonomy" id="1377"/>
    <lineage>
        <taxon>Bacteria</taxon>
        <taxon>Bacillati</taxon>
        <taxon>Bacillota</taxon>
        <taxon>Bacilli</taxon>
        <taxon>Lactobacillales</taxon>
        <taxon>Aerococcaceae</taxon>
        <taxon>Aerococcus</taxon>
    </lineage>
</organism>
<dbReference type="InterPro" id="IPR003491">
    <property type="entry name" value="REP-like_C"/>
</dbReference>
<evidence type="ECO:0000313" key="2">
    <source>
        <dbReference type="EMBL" id="AMC01438.1"/>
    </source>
</evidence>
<name>A0AAU8U5U4_9LACT</name>
<evidence type="ECO:0000259" key="1">
    <source>
        <dbReference type="Pfam" id="PF02486"/>
    </source>
</evidence>
<evidence type="ECO:0000313" key="3">
    <source>
        <dbReference type="Proteomes" id="UP000066986"/>
    </source>
</evidence>
<reference evidence="3" key="2">
    <citation type="submission" date="2016-01" db="EMBL/GenBank/DDBJ databases">
        <title>Six Aerococcus type strain genome sequencing and assembly using PacBio and Illumina Hiseq.</title>
        <authorList>
            <person name="Carkaci D."/>
            <person name="Dargis R."/>
            <person name="Nielsen X.C."/>
            <person name="Skovgaard O."/>
            <person name="Fuursted K."/>
            <person name="Christensen J.J."/>
        </authorList>
    </citation>
    <scope>NUCLEOTIDE SEQUENCE [LARGE SCALE GENOMIC DNA]</scope>
    <source>
        <strain evidence="3">CCUG4311</strain>
    </source>
</reference>
<dbReference type="EMBL" id="CP014164">
    <property type="protein sequence ID" value="AMC01438.1"/>
    <property type="molecule type" value="Genomic_DNA"/>
</dbReference>
<dbReference type="AlphaFoldDB" id="A0AAU8U5U4"/>
<dbReference type="KEGG" id="avs:AWM76_07670"/>
<dbReference type="Proteomes" id="UP000066986">
    <property type="component" value="Chromosome"/>
</dbReference>
<proteinExistence type="predicted"/>